<keyword evidence="2" id="KW-1185">Reference proteome</keyword>
<proteinExistence type="predicted"/>
<accession>A0A5B8WH80</accession>
<dbReference type="EMBL" id="MN183282">
    <property type="protein sequence ID" value="QED11661.1"/>
    <property type="molecule type" value="Genomic_DNA"/>
</dbReference>
<dbReference type="RefSeq" id="YP_010660539.1">
    <property type="nucleotide sequence ID" value="NC_070877.1"/>
</dbReference>
<gene>
    <name evidence="1" type="primary">173</name>
    <name evidence="1" type="ORF">SEA_QUI_173</name>
</gene>
<name>A0A5B8WH80_9CAUD</name>
<reference evidence="1 2" key="1">
    <citation type="submission" date="2019-07" db="EMBL/GenBank/DDBJ databases">
        <authorList>
            <person name="Abdullah A."/>
            <person name="Lima G.C."/>
            <person name="Cuneo C.K."/>
            <person name="Ennest D.C."/>
            <person name="Fritz K.J."/>
            <person name="Johnson B.T."/>
            <person name="Larson S.M."/>
            <person name="Lemunyete M.N."/>
            <person name="Murray M.B."/>
            <person name="Osmond D.E."/>
            <person name="Patras K.A."/>
            <person name="Ransibrahmanakul S."/>
            <person name="Simpson K.A."/>
            <person name="Thull B.S."/>
            <person name="Wetzel S."/>
            <person name="Bonilla J.A."/>
            <person name="Klyczek K."/>
            <person name="Garlena R.A."/>
            <person name="Russell D.A."/>
            <person name="Pope W.H."/>
            <person name="Jacobs-Sera D."/>
            <person name="Hatfull G.F."/>
        </authorList>
    </citation>
    <scope>NUCLEOTIDE SEQUENCE [LARGE SCALE GENOMIC DNA]</scope>
</reference>
<organism evidence="1 2">
    <name type="scientific">Arthrobacter phage Qui</name>
    <dbReference type="NCBI Taxonomy" id="2603260"/>
    <lineage>
        <taxon>Viruses</taxon>
        <taxon>Duplodnaviria</taxon>
        <taxon>Heunggongvirae</taxon>
        <taxon>Uroviricota</taxon>
        <taxon>Caudoviricetes</taxon>
        <taxon>Quivirus</taxon>
        <taxon>Quivirus qui</taxon>
    </lineage>
</organism>
<protein>
    <submittedName>
        <fullName evidence="1">Uncharacterized protein</fullName>
    </submittedName>
</protein>
<sequence>MSDEFEGFDWASLYHKKLANVQLMAPNFRGLANQYNPAGRRTFCVILPEDIGSDMWRIESRRSDDGVITQYVPARIPSGFDFSKITLDGRSLTDGDEDMTMLDLGKNLICDVELVGRPWRLEARNGYPAKTGFSTFLVSLDARTV</sequence>
<evidence type="ECO:0000313" key="1">
    <source>
        <dbReference type="EMBL" id="QED11661.1"/>
    </source>
</evidence>
<evidence type="ECO:0000313" key="2">
    <source>
        <dbReference type="Proteomes" id="UP000321915"/>
    </source>
</evidence>
<dbReference type="Proteomes" id="UP000321915">
    <property type="component" value="Segment"/>
</dbReference>
<dbReference type="KEGG" id="vg:77936533"/>
<dbReference type="GeneID" id="77936533"/>